<keyword evidence="5 6" id="KW-0472">Membrane</keyword>
<proteinExistence type="predicted"/>
<dbReference type="InterPro" id="IPR051791">
    <property type="entry name" value="Pra-immunoreactive"/>
</dbReference>
<evidence type="ECO:0000256" key="3">
    <source>
        <dbReference type="ARBA" id="ARBA00022692"/>
    </source>
</evidence>
<evidence type="ECO:0000259" key="7">
    <source>
        <dbReference type="Pfam" id="PF06271"/>
    </source>
</evidence>
<feature type="transmembrane region" description="Helical" evidence="6">
    <location>
        <begin position="15"/>
        <end position="37"/>
    </location>
</feature>
<feature type="transmembrane region" description="Helical" evidence="6">
    <location>
        <begin position="49"/>
        <end position="70"/>
    </location>
</feature>
<feature type="transmembrane region" description="Helical" evidence="6">
    <location>
        <begin position="102"/>
        <end position="121"/>
    </location>
</feature>
<dbReference type="PANTHER" id="PTHR36115">
    <property type="entry name" value="PROLINE-RICH ANTIGEN HOMOLOG-RELATED"/>
    <property type="match status" value="1"/>
</dbReference>
<organism evidence="8 9">
    <name type="scientific">Rhodoferax antarcticus ANT.BR</name>
    <dbReference type="NCBI Taxonomy" id="1111071"/>
    <lineage>
        <taxon>Bacteria</taxon>
        <taxon>Pseudomonadati</taxon>
        <taxon>Pseudomonadota</taxon>
        <taxon>Betaproteobacteria</taxon>
        <taxon>Burkholderiales</taxon>
        <taxon>Comamonadaceae</taxon>
        <taxon>Rhodoferax</taxon>
    </lineage>
</organism>
<gene>
    <name evidence="8" type="ORF">BLL52_4186</name>
</gene>
<dbReference type="PANTHER" id="PTHR36115:SF4">
    <property type="entry name" value="MEMBRANE PROTEIN"/>
    <property type="match status" value="1"/>
</dbReference>
<reference evidence="8 9" key="1">
    <citation type="submission" date="2017-01" db="EMBL/GenBank/DDBJ databases">
        <title>Genome sequence of Rhodoferax antarcticus ANT.BR, a psychrophilic purple nonsulfur bacterium from an Antarctic microbial mat.</title>
        <authorList>
            <person name="Baker J."/>
            <person name="Riester C."/>
            <person name="Skinner B."/>
            <person name="Newell A."/>
            <person name="Swingley W."/>
            <person name="Madigan M."/>
            <person name="Jung D."/>
            <person name="Asao M."/>
            <person name="Chen M."/>
            <person name="Loughlin P."/>
            <person name="Pan H."/>
            <person name="Lin S."/>
            <person name="Li N."/>
            <person name="Shaw J."/>
            <person name="Prado M."/>
            <person name="Sherman C."/>
            <person name="Li X."/>
            <person name="Tang J."/>
            <person name="Blankenship R."/>
            <person name="Zhao T."/>
            <person name="Touchman J."/>
            <person name="Sattley M."/>
        </authorList>
    </citation>
    <scope>NUCLEOTIDE SEQUENCE [LARGE SCALE GENOMIC DNA]</scope>
    <source>
        <strain evidence="8 9">ANT.BR</strain>
    </source>
</reference>
<dbReference type="Pfam" id="PF06271">
    <property type="entry name" value="RDD"/>
    <property type="match status" value="1"/>
</dbReference>
<keyword evidence="2" id="KW-1003">Cell membrane</keyword>
<comment type="caution">
    <text evidence="8">The sequence shown here is derived from an EMBL/GenBank/DDBJ whole genome shotgun (WGS) entry which is preliminary data.</text>
</comment>
<dbReference type="Proteomes" id="UP000185911">
    <property type="component" value="Unassembled WGS sequence"/>
</dbReference>
<evidence type="ECO:0000256" key="6">
    <source>
        <dbReference type="SAM" id="Phobius"/>
    </source>
</evidence>
<dbReference type="InterPro" id="IPR010432">
    <property type="entry name" value="RDD"/>
</dbReference>
<comment type="subcellular location">
    <subcellularLocation>
        <location evidence="1">Cell membrane</location>
        <topology evidence="1">Multi-pass membrane protein</topology>
    </subcellularLocation>
</comment>
<evidence type="ECO:0000313" key="9">
    <source>
        <dbReference type="Proteomes" id="UP000185911"/>
    </source>
</evidence>
<evidence type="ECO:0000256" key="1">
    <source>
        <dbReference type="ARBA" id="ARBA00004651"/>
    </source>
</evidence>
<keyword evidence="4 6" id="KW-1133">Transmembrane helix</keyword>
<evidence type="ECO:0000256" key="5">
    <source>
        <dbReference type="ARBA" id="ARBA00023136"/>
    </source>
</evidence>
<dbReference type="GO" id="GO:0005886">
    <property type="term" value="C:plasma membrane"/>
    <property type="evidence" value="ECO:0007669"/>
    <property type="project" value="UniProtKB-SubCell"/>
</dbReference>
<evidence type="ECO:0000313" key="8">
    <source>
        <dbReference type="EMBL" id="OLP04654.1"/>
    </source>
</evidence>
<accession>A0A1Q8Y9H9</accession>
<name>A0A1Q8Y9H9_9BURK</name>
<keyword evidence="9" id="KW-1185">Reference proteome</keyword>
<sequence length="164" mass="18441">MHSNDLEYVGFWPRVGASLIDMLLQLAIMLPLTYAVYGRFSQPGRMFMGFGDFFLNMLVPAAVVIAFWVYKSATPGKMALSARIVDADTGAPLTTSQSVIRYLGYFVSLIPLGVGFFWVGFDRRKQGWHDKMANSVVVRPGGVEPVRFQSKSDWRNPPPQEPRF</sequence>
<keyword evidence="3 6" id="KW-0812">Transmembrane</keyword>
<dbReference type="RefSeq" id="WP_075588224.1">
    <property type="nucleotide sequence ID" value="NZ_MSYM01000020.1"/>
</dbReference>
<feature type="domain" description="RDD" evidence="7">
    <location>
        <begin position="8"/>
        <end position="134"/>
    </location>
</feature>
<protein>
    <submittedName>
        <fullName evidence="8">RDD domain protein</fullName>
    </submittedName>
</protein>
<dbReference type="EMBL" id="MSYM01000020">
    <property type="protein sequence ID" value="OLP04654.1"/>
    <property type="molecule type" value="Genomic_DNA"/>
</dbReference>
<dbReference type="AlphaFoldDB" id="A0A1Q8Y9H9"/>
<evidence type="ECO:0000256" key="4">
    <source>
        <dbReference type="ARBA" id="ARBA00022989"/>
    </source>
</evidence>
<evidence type="ECO:0000256" key="2">
    <source>
        <dbReference type="ARBA" id="ARBA00022475"/>
    </source>
</evidence>